<dbReference type="InterPro" id="IPR001017">
    <property type="entry name" value="DH_E1"/>
</dbReference>
<evidence type="ECO:0000256" key="7">
    <source>
        <dbReference type="ARBA" id="ARBA00023317"/>
    </source>
</evidence>
<dbReference type="InterPro" id="IPR029061">
    <property type="entry name" value="THDP-binding"/>
</dbReference>
<feature type="region of interest" description="Disordered" evidence="9">
    <location>
        <begin position="317"/>
        <end position="343"/>
    </location>
</feature>
<comment type="catalytic activity">
    <reaction evidence="8">
        <text>N(6)-[(R)-lipoyl]-L-lysyl-[protein] + pyruvate + H(+) = N(6)-[(R)-S(8)-acetyldihydrolipoyl]-L-lysyl-[protein] + CO2</text>
        <dbReference type="Rhea" id="RHEA:19189"/>
        <dbReference type="Rhea" id="RHEA-COMP:10474"/>
        <dbReference type="Rhea" id="RHEA-COMP:10478"/>
        <dbReference type="ChEBI" id="CHEBI:15361"/>
        <dbReference type="ChEBI" id="CHEBI:15378"/>
        <dbReference type="ChEBI" id="CHEBI:16526"/>
        <dbReference type="ChEBI" id="CHEBI:83099"/>
        <dbReference type="ChEBI" id="CHEBI:83111"/>
        <dbReference type="EC" id="1.2.4.1"/>
    </reaction>
</comment>
<evidence type="ECO:0000256" key="6">
    <source>
        <dbReference type="ARBA" id="ARBA00023052"/>
    </source>
</evidence>
<gene>
    <name evidence="8 11" type="primary">pdhA</name>
    <name evidence="11" type="ORF">QEH59_12385</name>
</gene>
<evidence type="ECO:0000313" key="12">
    <source>
        <dbReference type="Proteomes" id="UP001243717"/>
    </source>
</evidence>
<comment type="cofactor">
    <cofactor evidence="1 8">
        <name>thiamine diphosphate</name>
        <dbReference type="ChEBI" id="CHEBI:58937"/>
    </cofactor>
</comment>
<evidence type="ECO:0000256" key="5">
    <source>
        <dbReference type="ARBA" id="ARBA00023002"/>
    </source>
</evidence>
<evidence type="ECO:0000256" key="3">
    <source>
        <dbReference type="ARBA" id="ARBA00012281"/>
    </source>
</evidence>
<dbReference type="InterPro" id="IPR050642">
    <property type="entry name" value="PDH_E1_Alpha_Subunit"/>
</dbReference>
<dbReference type="NCBIfam" id="TIGR03182">
    <property type="entry name" value="PDH_E1_alph_y"/>
    <property type="match status" value="1"/>
</dbReference>
<dbReference type="RefSeq" id="WP_308985684.1">
    <property type="nucleotide sequence ID" value="NZ_JARXIC010000020.1"/>
</dbReference>
<dbReference type="PANTHER" id="PTHR11516:SF60">
    <property type="entry name" value="PYRUVATE DEHYDROGENASE E1 COMPONENT SUBUNIT ALPHA"/>
    <property type="match status" value="1"/>
</dbReference>
<dbReference type="EC" id="1.2.4.1" evidence="3 8"/>
<keyword evidence="12" id="KW-1185">Reference proteome</keyword>
<dbReference type="SUPFAM" id="SSF52518">
    <property type="entry name" value="Thiamin diphosphate-binding fold (THDP-binding)"/>
    <property type="match status" value="1"/>
</dbReference>
<keyword evidence="7 8" id="KW-0670">Pyruvate</keyword>
<dbReference type="PANTHER" id="PTHR11516">
    <property type="entry name" value="PYRUVATE DEHYDROGENASE E1 COMPONENT, ALPHA SUBUNIT BACTERIAL AND ORGANELLAR"/>
    <property type="match status" value="1"/>
</dbReference>
<dbReference type="Pfam" id="PF00676">
    <property type="entry name" value="E1_dh"/>
    <property type="match status" value="1"/>
</dbReference>
<comment type="function">
    <text evidence="8">The pyruvate dehydrogenase complex catalyzes the overall conversion of pyruvate to acetyl-CoA and CO(2).</text>
</comment>
<dbReference type="EMBL" id="JARXIC010000020">
    <property type="protein sequence ID" value="MDQ8195228.1"/>
    <property type="molecule type" value="Genomic_DNA"/>
</dbReference>
<sequence>MATTKKKTTSATKTAAKSKNFASAPINKSLSKEEKIDLYRTIVGIRRFEERSLRAYNQGKIGGFLHLYIGQEAVATGIVSLMEENDHIITAYRDHGHALAVGMSMNECMAEMYGKHTGCSKGKGGSMHFFAPDKNYWGGHGIVAGQTPLGAGLAFALKYKGLKGCALAFLGDGAVNQGSFMETLNLASLWNIPVVFVIENNGYSMGTSLKRSSAEENLAHRADGFDMEWEVCNGHDVFEVREVANRAMTRAREEMKPFLLEIRTYRYRGHSVADANHEKYRTKEEIEEYKRTKDPVNVIKQQLLADGTLTEEEAKRIDQEKKDEAEASAKFADESPVAPRSEIQTDVYWEVDNDAEGKLKGTYFFND</sequence>
<keyword evidence="6 8" id="KW-0786">Thiamine pyrophosphate</keyword>
<comment type="subunit">
    <text evidence="2 8">Heterodimer of an alpha and a beta chain.</text>
</comment>
<feature type="domain" description="Dehydrogenase E1 component" evidence="10">
    <location>
        <begin position="43"/>
        <end position="338"/>
    </location>
</feature>
<organism evidence="11 12">
    <name type="scientific">Thalassobacterium sedimentorum</name>
    <dbReference type="NCBI Taxonomy" id="3041258"/>
    <lineage>
        <taxon>Bacteria</taxon>
        <taxon>Pseudomonadati</taxon>
        <taxon>Verrucomicrobiota</taxon>
        <taxon>Opitutia</taxon>
        <taxon>Puniceicoccales</taxon>
        <taxon>Coraliomargaritaceae</taxon>
        <taxon>Thalassobacterium</taxon>
    </lineage>
</organism>
<dbReference type="CDD" id="cd02000">
    <property type="entry name" value="TPP_E1_PDC_ADC_BCADC"/>
    <property type="match status" value="1"/>
</dbReference>
<evidence type="ECO:0000256" key="8">
    <source>
        <dbReference type="RuleBase" id="RU361139"/>
    </source>
</evidence>
<evidence type="ECO:0000313" key="11">
    <source>
        <dbReference type="EMBL" id="MDQ8195228.1"/>
    </source>
</evidence>
<dbReference type="Gene3D" id="3.40.50.970">
    <property type="match status" value="1"/>
</dbReference>
<keyword evidence="5 8" id="KW-0560">Oxidoreductase</keyword>
<evidence type="ECO:0000259" key="10">
    <source>
        <dbReference type="Pfam" id="PF00676"/>
    </source>
</evidence>
<evidence type="ECO:0000256" key="4">
    <source>
        <dbReference type="ARBA" id="ARBA00014159"/>
    </source>
</evidence>
<dbReference type="InterPro" id="IPR017597">
    <property type="entry name" value="Pyrv_DH_E1_asu_subgrp-y"/>
</dbReference>
<name>A0ABU1ALY8_9BACT</name>
<comment type="caution">
    <text evidence="11">The sequence shown here is derived from an EMBL/GenBank/DDBJ whole genome shotgun (WGS) entry which is preliminary data.</text>
</comment>
<reference evidence="11 12" key="1">
    <citation type="submission" date="2023-04" db="EMBL/GenBank/DDBJ databases">
        <title>A novel bacteria isolated from coastal sediment.</title>
        <authorList>
            <person name="Liu X.-J."/>
            <person name="Du Z.-J."/>
        </authorList>
    </citation>
    <scope>NUCLEOTIDE SEQUENCE [LARGE SCALE GENOMIC DNA]</scope>
    <source>
        <strain evidence="11 12">SDUM461004</strain>
    </source>
</reference>
<evidence type="ECO:0000256" key="2">
    <source>
        <dbReference type="ARBA" id="ARBA00011870"/>
    </source>
</evidence>
<dbReference type="Proteomes" id="UP001243717">
    <property type="component" value="Unassembled WGS sequence"/>
</dbReference>
<accession>A0ABU1ALY8</accession>
<evidence type="ECO:0000256" key="1">
    <source>
        <dbReference type="ARBA" id="ARBA00001964"/>
    </source>
</evidence>
<protein>
    <recommendedName>
        <fullName evidence="4 8">Pyruvate dehydrogenase E1 component subunit alpha</fullName>
        <ecNumber evidence="3 8">1.2.4.1</ecNumber>
    </recommendedName>
</protein>
<feature type="compositionally biased region" description="Basic and acidic residues" evidence="9">
    <location>
        <begin position="317"/>
        <end position="333"/>
    </location>
</feature>
<proteinExistence type="predicted"/>
<evidence type="ECO:0000256" key="9">
    <source>
        <dbReference type="SAM" id="MobiDB-lite"/>
    </source>
</evidence>